<dbReference type="Gene3D" id="3.40.50.2300">
    <property type="match status" value="2"/>
</dbReference>
<reference evidence="6 7" key="1">
    <citation type="journal article" date="2017" name="Int. J. Syst. Evol. Microbiol.">
        <title>Pseudokineococcus basanitobsidens sp. nov., isolated from volcanic rock.</title>
        <authorList>
            <person name="Lee D.W."/>
            <person name="Park M.Y."/>
            <person name="Kim J.J."/>
            <person name="Kim B.S."/>
        </authorList>
    </citation>
    <scope>NUCLEOTIDE SEQUENCE [LARGE SCALE GENOMIC DNA]</scope>
    <source>
        <strain evidence="6 7">DSM 103726</strain>
    </source>
</reference>
<dbReference type="PROSITE" id="PS00356">
    <property type="entry name" value="HTH_LACI_1"/>
    <property type="match status" value="1"/>
</dbReference>
<gene>
    <name evidence="6" type="ORF">WDZ17_09735</name>
</gene>
<dbReference type="GO" id="GO:0003677">
    <property type="term" value="F:DNA binding"/>
    <property type="evidence" value="ECO:0007669"/>
    <property type="project" value="UniProtKB-KW"/>
</dbReference>
<feature type="domain" description="HTH lacI-type" evidence="4">
    <location>
        <begin position="13"/>
        <end position="67"/>
    </location>
</feature>
<feature type="domain" description="HTH cro/C1-type" evidence="5">
    <location>
        <begin position="15"/>
        <end position="52"/>
    </location>
</feature>
<dbReference type="CDD" id="cd01574">
    <property type="entry name" value="PBP1_LacI"/>
    <property type="match status" value="1"/>
</dbReference>
<dbReference type="Pfam" id="PF00356">
    <property type="entry name" value="LacI"/>
    <property type="match status" value="1"/>
</dbReference>
<dbReference type="SMART" id="SM00354">
    <property type="entry name" value="HTH_LACI"/>
    <property type="match status" value="1"/>
</dbReference>
<keyword evidence="7" id="KW-1185">Reference proteome</keyword>
<evidence type="ECO:0000256" key="1">
    <source>
        <dbReference type="ARBA" id="ARBA00023015"/>
    </source>
</evidence>
<proteinExistence type="predicted"/>
<sequence>MTEPAPARAGRAPVMTDVARRAGVSHQTVSRVLNGHPSVRPETLERVRRAIDDLGYRRNRTARALVTRRTLTIGVVASGAPLFGPSSTLHGVERAAHAAGYATILSTTSDAEGRDGVLAGVARLADRGVDGLVVTAPVHDLPDLADHLPPDLPTACAAGGPVPDLPSAYVDHRAGARAAAEHLLGLGHREVRHVGGPPDWWEATERRRGWADALGAAGLEPGPVLPGGWEAAQGYEAGLALADDGAVTAVVAANDQLALGLLRALRERGVDVPGRMSVTGFDDVPESGYYSPPLTTVHQDLARVGGLAVELLLARVAGTTAGPDHRVVTPELVVRASTAPA</sequence>
<evidence type="ECO:0000256" key="3">
    <source>
        <dbReference type="ARBA" id="ARBA00023163"/>
    </source>
</evidence>
<evidence type="ECO:0000259" key="5">
    <source>
        <dbReference type="PROSITE" id="PS50943"/>
    </source>
</evidence>
<comment type="caution">
    <text evidence="6">The sequence shown here is derived from an EMBL/GenBank/DDBJ whole genome shotgun (WGS) entry which is preliminary data.</text>
</comment>
<organism evidence="6 7">
    <name type="scientific">Pseudokineococcus basanitobsidens</name>
    <dbReference type="NCBI Taxonomy" id="1926649"/>
    <lineage>
        <taxon>Bacteria</taxon>
        <taxon>Bacillati</taxon>
        <taxon>Actinomycetota</taxon>
        <taxon>Actinomycetes</taxon>
        <taxon>Kineosporiales</taxon>
        <taxon>Kineosporiaceae</taxon>
        <taxon>Pseudokineococcus</taxon>
    </lineage>
</organism>
<protein>
    <submittedName>
        <fullName evidence="6">LacI family DNA-binding transcriptional regulator</fullName>
    </submittedName>
</protein>
<evidence type="ECO:0000313" key="7">
    <source>
        <dbReference type="Proteomes" id="UP001387100"/>
    </source>
</evidence>
<dbReference type="SUPFAM" id="SSF53822">
    <property type="entry name" value="Periplasmic binding protein-like I"/>
    <property type="match status" value="1"/>
</dbReference>
<dbReference type="Gene3D" id="1.10.260.40">
    <property type="entry name" value="lambda repressor-like DNA-binding domains"/>
    <property type="match status" value="1"/>
</dbReference>
<dbReference type="InterPro" id="IPR001387">
    <property type="entry name" value="Cro/C1-type_HTH"/>
</dbReference>
<dbReference type="PROSITE" id="PS50943">
    <property type="entry name" value="HTH_CROC1"/>
    <property type="match status" value="1"/>
</dbReference>
<dbReference type="PANTHER" id="PTHR30146">
    <property type="entry name" value="LACI-RELATED TRANSCRIPTIONAL REPRESSOR"/>
    <property type="match status" value="1"/>
</dbReference>
<dbReference type="RefSeq" id="WP_339574956.1">
    <property type="nucleotide sequence ID" value="NZ_JBBIAA010000009.1"/>
</dbReference>
<dbReference type="InterPro" id="IPR000843">
    <property type="entry name" value="HTH_LacI"/>
</dbReference>
<keyword evidence="2 6" id="KW-0238">DNA-binding</keyword>
<dbReference type="CDD" id="cd01392">
    <property type="entry name" value="HTH_LacI"/>
    <property type="match status" value="1"/>
</dbReference>
<dbReference type="Pfam" id="PF13377">
    <property type="entry name" value="Peripla_BP_3"/>
    <property type="match status" value="1"/>
</dbReference>
<name>A0ABU8RKN7_9ACTN</name>
<dbReference type="SUPFAM" id="SSF47413">
    <property type="entry name" value="lambda repressor-like DNA-binding domains"/>
    <property type="match status" value="1"/>
</dbReference>
<accession>A0ABU8RKN7</accession>
<evidence type="ECO:0000313" key="6">
    <source>
        <dbReference type="EMBL" id="MEJ5945571.1"/>
    </source>
</evidence>
<dbReference type="Proteomes" id="UP001387100">
    <property type="component" value="Unassembled WGS sequence"/>
</dbReference>
<keyword evidence="1" id="KW-0805">Transcription regulation</keyword>
<dbReference type="InterPro" id="IPR010982">
    <property type="entry name" value="Lambda_DNA-bd_dom_sf"/>
</dbReference>
<dbReference type="InterPro" id="IPR028082">
    <property type="entry name" value="Peripla_BP_I"/>
</dbReference>
<dbReference type="EMBL" id="JBBIAA010000009">
    <property type="protein sequence ID" value="MEJ5945571.1"/>
    <property type="molecule type" value="Genomic_DNA"/>
</dbReference>
<dbReference type="InterPro" id="IPR046335">
    <property type="entry name" value="LacI/GalR-like_sensor"/>
</dbReference>
<dbReference type="PROSITE" id="PS50932">
    <property type="entry name" value="HTH_LACI_2"/>
    <property type="match status" value="1"/>
</dbReference>
<dbReference type="PANTHER" id="PTHR30146:SF109">
    <property type="entry name" value="HTH-TYPE TRANSCRIPTIONAL REGULATOR GALS"/>
    <property type="match status" value="1"/>
</dbReference>
<keyword evidence="3" id="KW-0804">Transcription</keyword>
<evidence type="ECO:0000256" key="2">
    <source>
        <dbReference type="ARBA" id="ARBA00023125"/>
    </source>
</evidence>
<evidence type="ECO:0000259" key="4">
    <source>
        <dbReference type="PROSITE" id="PS50932"/>
    </source>
</evidence>